<dbReference type="RefSeq" id="WP_120273449.1">
    <property type="nucleotide sequence ID" value="NZ_RAPN01000001.1"/>
</dbReference>
<comment type="catalytic activity">
    <reaction evidence="2">
        <text>glycyl-tRNA(Ala) + H2O = tRNA(Ala) + glycine + H(+)</text>
        <dbReference type="Rhea" id="RHEA:53744"/>
        <dbReference type="Rhea" id="RHEA-COMP:9657"/>
        <dbReference type="Rhea" id="RHEA-COMP:13640"/>
        <dbReference type="ChEBI" id="CHEBI:15377"/>
        <dbReference type="ChEBI" id="CHEBI:15378"/>
        <dbReference type="ChEBI" id="CHEBI:57305"/>
        <dbReference type="ChEBI" id="CHEBI:78442"/>
        <dbReference type="ChEBI" id="CHEBI:78522"/>
    </reaction>
</comment>
<dbReference type="GO" id="GO:0043908">
    <property type="term" value="F:Ser(Gly)-tRNA(Ala) hydrolase activity"/>
    <property type="evidence" value="ECO:0007669"/>
    <property type="project" value="UniProtKB-UniRule"/>
</dbReference>
<dbReference type="EMBL" id="RAPN01000001">
    <property type="protein sequence ID" value="RKD92216.1"/>
    <property type="molecule type" value="Genomic_DNA"/>
</dbReference>
<name>A0A419W9X7_9BACT</name>
<proteinExistence type="inferred from homology"/>
<comment type="caution">
    <text evidence="3">The sequence shown here is derived from an EMBL/GenBank/DDBJ whole genome shotgun (WGS) entry which is preliminary data.</text>
</comment>
<reference evidence="3 4" key="1">
    <citation type="submission" date="2018-09" db="EMBL/GenBank/DDBJ databases">
        <title>Genomic Encyclopedia of Archaeal and Bacterial Type Strains, Phase II (KMG-II): from individual species to whole genera.</title>
        <authorList>
            <person name="Goeker M."/>
        </authorList>
    </citation>
    <scope>NUCLEOTIDE SEQUENCE [LARGE SCALE GENOMIC DNA]</scope>
    <source>
        <strain evidence="3 4">DSM 27148</strain>
    </source>
</reference>
<evidence type="ECO:0000313" key="4">
    <source>
        <dbReference type="Proteomes" id="UP000283387"/>
    </source>
</evidence>
<evidence type="ECO:0000256" key="2">
    <source>
        <dbReference type="HAMAP-Rule" id="MF_00518"/>
    </source>
</evidence>
<dbReference type="SUPFAM" id="SSF69500">
    <property type="entry name" value="DTD-like"/>
    <property type="match status" value="1"/>
</dbReference>
<organism evidence="3 4">
    <name type="scientific">Mangrovibacterium diazotrophicum</name>
    <dbReference type="NCBI Taxonomy" id="1261403"/>
    <lineage>
        <taxon>Bacteria</taxon>
        <taxon>Pseudomonadati</taxon>
        <taxon>Bacteroidota</taxon>
        <taxon>Bacteroidia</taxon>
        <taxon>Marinilabiliales</taxon>
        <taxon>Prolixibacteraceae</taxon>
        <taxon>Mangrovibacterium</taxon>
    </lineage>
</organism>
<sequence length="151" mass="16497">MRVVVQRVSSASVTINGTVKSSIEKGLLILLGIEDADTDEDIDWLVKKICQLRIFDDESGVMNKSLEEVNGDALVVSQFTLHASTKKGNRPSYIRASKPDIAIPMYEKFLKAIDAKLGKPVGSGEFGADMKVNLLNDGPVTIIIDSQNKDF</sequence>
<comment type="subunit">
    <text evidence="2">Homodimer.</text>
</comment>
<dbReference type="GO" id="GO:0005737">
    <property type="term" value="C:cytoplasm"/>
    <property type="evidence" value="ECO:0007669"/>
    <property type="project" value="UniProtKB-SubCell"/>
</dbReference>
<keyword evidence="2" id="KW-0963">Cytoplasm</keyword>
<dbReference type="InterPro" id="IPR003732">
    <property type="entry name" value="Daa-tRNA_deacyls_DTD"/>
</dbReference>
<dbReference type="Pfam" id="PF02580">
    <property type="entry name" value="Tyr_Deacylase"/>
    <property type="match status" value="1"/>
</dbReference>
<keyword evidence="2" id="KW-0820">tRNA-binding</keyword>
<dbReference type="OrthoDB" id="9801395at2"/>
<dbReference type="EC" id="3.1.1.96" evidence="2"/>
<dbReference type="Gene3D" id="3.50.80.10">
    <property type="entry name" value="D-tyrosyl-tRNA(Tyr) deacylase"/>
    <property type="match status" value="1"/>
</dbReference>
<accession>A0A419W9X7</accession>
<evidence type="ECO:0000313" key="3">
    <source>
        <dbReference type="EMBL" id="RKD92216.1"/>
    </source>
</evidence>
<dbReference type="FunFam" id="3.50.80.10:FF:000001">
    <property type="entry name" value="D-aminoacyl-tRNA deacylase"/>
    <property type="match status" value="1"/>
</dbReference>
<dbReference type="NCBIfam" id="TIGR00256">
    <property type="entry name" value="D-aminoacyl-tRNA deacylase"/>
    <property type="match status" value="1"/>
</dbReference>
<dbReference type="GO" id="GO:0000049">
    <property type="term" value="F:tRNA binding"/>
    <property type="evidence" value="ECO:0007669"/>
    <property type="project" value="UniProtKB-UniRule"/>
</dbReference>
<dbReference type="HAMAP" id="MF_00518">
    <property type="entry name" value="Deacylase_Dtd"/>
    <property type="match status" value="1"/>
</dbReference>
<protein>
    <recommendedName>
        <fullName evidence="2">D-aminoacyl-tRNA deacylase</fullName>
        <shortName evidence="2">DTD</shortName>
        <ecNumber evidence="2">3.1.1.96</ecNumber>
    </recommendedName>
    <alternativeName>
        <fullName evidence="2">Gly-tRNA(Ala) deacylase</fullName>
        <ecNumber evidence="2">3.1.1.-</ecNumber>
    </alternativeName>
</protein>
<gene>
    <name evidence="2" type="primary">dtd</name>
    <name evidence="3" type="ORF">BC643_2586</name>
</gene>
<comment type="function">
    <text evidence="2">An aminoacyl-tRNA editing enzyme that deacylates mischarged D-aminoacyl-tRNAs. Also deacylates mischarged glycyl-tRNA(Ala), protecting cells against glycine mischarging by AlaRS. Acts via tRNA-based rather than protein-based catalysis; rejects L-amino acids rather than detecting D-amino acids in the active site. By recycling D-aminoacyl-tRNA to D-amino acids and free tRNA molecules, this enzyme counteracts the toxicity associated with the formation of D-aminoacyl-tRNA entities in vivo and helps enforce protein L-homochirality.</text>
</comment>
<keyword evidence="2" id="KW-0694">RNA-binding</keyword>
<dbReference type="GO" id="GO:0106026">
    <property type="term" value="F:Gly-tRNA(Ala) deacylase activity"/>
    <property type="evidence" value="ECO:0007669"/>
    <property type="project" value="UniProtKB-UniRule"/>
</dbReference>
<keyword evidence="4" id="KW-1185">Reference proteome</keyword>
<keyword evidence="2" id="KW-0378">Hydrolase</keyword>
<dbReference type="Proteomes" id="UP000283387">
    <property type="component" value="Unassembled WGS sequence"/>
</dbReference>
<dbReference type="PANTHER" id="PTHR10472:SF5">
    <property type="entry name" value="D-AMINOACYL-TRNA DEACYLASE 1"/>
    <property type="match status" value="1"/>
</dbReference>
<evidence type="ECO:0000256" key="1">
    <source>
        <dbReference type="ARBA" id="ARBA00009673"/>
    </source>
</evidence>
<comment type="similarity">
    <text evidence="1 2">Belongs to the DTD family.</text>
</comment>
<dbReference type="GO" id="GO:0019478">
    <property type="term" value="P:D-amino acid catabolic process"/>
    <property type="evidence" value="ECO:0007669"/>
    <property type="project" value="UniProtKB-UniRule"/>
</dbReference>
<dbReference type="InterPro" id="IPR023509">
    <property type="entry name" value="DTD-like_sf"/>
</dbReference>
<dbReference type="GO" id="GO:0051500">
    <property type="term" value="F:D-tyrosyl-tRNA(Tyr) deacylase activity"/>
    <property type="evidence" value="ECO:0007669"/>
    <property type="project" value="TreeGrafter"/>
</dbReference>
<dbReference type="AlphaFoldDB" id="A0A419W9X7"/>
<comment type="subcellular location">
    <subcellularLocation>
        <location evidence="2">Cytoplasm</location>
    </subcellularLocation>
</comment>
<comment type="catalytic activity">
    <reaction evidence="2">
        <text>a D-aminoacyl-tRNA + H2O = a tRNA + a D-alpha-amino acid + H(+)</text>
        <dbReference type="Rhea" id="RHEA:13953"/>
        <dbReference type="Rhea" id="RHEA-COMP:10123"/>
        <dbReference type="Rhea" id="RHEA-COMP:10124"/>
        <dbReference type="ChEBI" id="CHEBI:15377"/>
        <dbReference type="ChEBI" id="CHEBI:15378"/>
        <dbReference type="ChEBI" id="CHEBI:59871"/>
        <dbReference type="ChEBI" id="CHEBI:78442"/>
        <dbReference type="ChEBI" id="CHEBI:79333"/>
        <dbReference type="EC" id="3.1.1.96"/>
    </reaction>
</comment>
<dbReference type="PANTHER" id="PTHR10472">
    <property type="entry name" value="D-TYROSYL-TRNA TYR DEACYLASE"/>
    <property type="match status" value="1"/>
</dbReference>
<feature type="short sequence motif" description="Gly-cisPro motif, important for rejection of L-amino acids" evidence="2">
    <location>
        <begin position="138"/>
        <end position="139"/>
    </location>
</feature>
<comment type="domain">
    <text evidence="2">A Gly-cisPro motif from one monomer fits into the active site of the other monomer to allow specific chiral rejection of L-amino acids.</text>
</comment>
<dbReference type="EC" id="3.1.1.-" evidence="2"/>